<keyword evidence="3" id="KW-1185">Reference proteome</keyword>
<gene>
    <name evidence="2" type="ordered locus">bgla_4p2610</name>
</gene>
<organism evidence="2 3">
    <name type="scientific">Burkholderia gladioli (strain BSR3)</name>
    <dbReference type="NCBI Taxonomy" id="999541"/>
    <lineage>
        <taxon>Bacteria</taxon>
        <taxon>Pseudomonadati</taxon>
        <taxon>Pseudomonadota</taxon>
        <taxon>Betaproteobacteria</taxon>
        <taxon>Burkholderiales</taxon>
        <taxon>Burkholderiaceae</taxon>
        <taxon>Burkholderia</taxon>
    </lineage>
</organism>
<name>F2LT75_BURGS</name>
<dbReference type="KEGG" id="bgd:bgla_4p2610"/>
<dbReference type="Proteomes" id="UP000008316">
    <property type="component" value="Plasmid bgla_4p"/>
</dbReference>
<keyword evidence="1" id="KW-0732">Signal</keyword>
<keyword evidence="2" id="KW-0614">Plasmid</keyword>
<feature type="chain" id="PRO_5003281469" description="Copper uptake system-associated protein" evidence="1">
    <location>
        <begin position="23"/>
        <end position="144"/>
    </location>
</feature>
<feature type="signal peptide" evidence="1">
    <location>
        <begin position="1"/>
        <end position="22"/>
    </location>
</feature>
<sequence>MKRAFTFAASLTIALTGAAAHAADSDVQRIQSLLSHTYDRPGHKVEAAPVVVEQDFALADWIQGGMGGRALLRQRDGRWEIVACGGDGFKDAAQLRDAGLAPGTAQRLIAKLDQAEQSIAPERVRQFGLFGKAGQSMSDTHPAP</sequence>
<dbReference type="EMBL" id="CP002604">
    <property type="protein sequence ID" value="AEA66021.1"/>
    <property type="molecule type" value="Genomic_DNA"/>
</dbReference>
<proteinExistence type="predicted"/>
<dbReference type="AlphaFoldDB" id="F2LT75"/>
<evidence type="ECO:0008006" key="4">
    <source>
        <dbReference type="Google" id="ProtNLM"/>
    </source>
</evidence>
<geneLocation type="plasmid" evidence="2 3">
    <name>bgla_4p</name>
</geneLocation>
<evidence type="ECO:0000313" key="3">
    <source>
        <dbReference type="Proteomes" id="UP000008316"/>
    </source>
</evidence>
<protein>
    <recommendedName>
        <fullName evidence="4">Copper uptake system-associated protein</fullName>
    </recommendedName>
</protein>
<dbReference type="HOGENOM" id="CLU_132651_0_0_4"/>
<evidence type="ECO:0000313" key="2">
    <source>
        <dbReference type="EMBL" id="AEA66021.1"/>
    </source>
</evidence>
<evidence type="ECO:0000256" key="1">
    <source>
        <dbReference type="SAM" id="SignalP"/>
    </source>
</evidence>
<dbReference type="RefSeq" id="WP_013700191.1">
    <property type="nucleotide sequence ID" value="NC_015383.1"/>
</dbReference>
<dbReference type="NCBIfam" id="NF033672">
    <property type="entry name" value="mbn_chaper_assoc"/>
    <property type="match status" value="1"/>
</dbReference>
<reference evidence="2 3" key="1">
    <citation type="journal article" date="2011" name="J. Bacteriol.">
        <title>Complete genome sequence of Burkholderia gladioli BSR3.</title>
        <authorList>
            <person name="Seo Y.S."/>
            <person name="Lim J."/>
            <person name="Choi B.S."/>
            <person name="Kim H."/>
            <person name="Goo E."/>
            <person name="Lee B."/>
            <person name="Lim J.S."/>
            <person name="Choi I.Y."/>
            <person name="Moon J.S."/>
            <person name="Kim J."/>
            <person name="Hwang I."/>
        </authorList>
    </citation>
    <scope>NUCLEOTIDE SEQUENCE [LARGE SCALE GENOMIC DNA]</scope>
    <source>
        <strain evidence="3">BSR3</strain>
    </source>
</reference>
<accession>F2LT75</accession>